<comment type="caution">
    <text evidence="2">The sequence shown here is derived from an EMBL/GenBank/DDBJ whole genome shotgun (WGS) entry which is preliminary data.</text>
</comment>
<sequence>MDEGSAAAGLGGSETPKWMSPQWSLPCRVSAVTPTQVTVRKYNDPKKTVVVHKNKVRKFEMSKDPVLRSLTGDYLEIATPVTDTPEDSRKRPRRAVAPEDELAAQRVRELFGETAVGEEGREPS</sequence>
<name>A0A023B6A7_GRENI</name>
<dbReference type="EMBL" id="AFNH02000643">
    <property type="protein sequence ID" value="EZG64402.1"/>
    <property type="molecule type" value="Genomic_DNA"/>
</dbReference>
<dbReference type="AlphaFoldDB" id="A0A023B6A7"/>
<dbReference type="Proteomes" id="UP000019763">
    <property type="component" value="Unassembled WGS sequence"/>
</dbReference>
<keyword evidence="3" id="KW-1185">Reference proteome</keyword>
<evidence type="ECO:0000313" key="2">
    <source>
        <dbReference type="EMBL" id="EZG64402.1"/>
    </source>
</evidence>
<organism evidence="2 3">
    <name type="scientific">Gregarina niphandrodes</name>
    <name type="common">Septate eugregarine</name>
    <dbReference type="NCBI Taxonomy" id="110365"/>
    <lineage>
        <taxon>Eukaryota</taxon>
        <taxon>Sar</taxon>
        <taxon>Alveolata</taxon>
        <taxon>Apicomplexa</taxon>
        <taxon>Conoidasida</taxon>
        <taxon>Gregarinasina</taxon>
        <taxon>Eugregarinorida</taxon>
        <taxon>Gregarinidae</taxon>
        <taxon>Gregarina</taxon>
    </lineage>
</organism>
<reference evidence="2" key="1">
    <citation type="submission" date="2013-12" db="EMBL/GenBank/DDBJ databases">
        <authorList>
            <person name="Omoto C.K."/>
            <person name="Sibley D."/>
            <person name="Venepally P."/>
            <person name="Hadjithomas M."/>
            <person name="Karamycheva S."/>
            <person name="Brunk B."/>
            <person name="Roos D."/>
            <person name="Caler E."/>
            <person name="Lorenzi H."/>
        </authorList>
    </citation>
    <scope>NUCLEOTIDE SEQUENCE</scope>
</reference>
<feature type="region of interest" description="Disordered" evidence="1">
    <location>
        <begin position="79"/>
        <end position="99"/>
    </location>
</feature>
<evidence type="ECO:0000313" key="3">
    <source>
        <dbReference type="Proteomes" id="UP000019763"/>
    </source>
</evidence>
<dbReference type="GeneID" id="22913046"/>
<accession>A0A023B6A7</accession>
<proteinExistence type="predicted"/>
<evidence type="ECO:0000256" key="1">
    <source>
        <dbReference type="SAM" id="MobiDB-lite"/>
    </source>
</evidence>
<feature type="region of interest" description="Disordered" evidence="1">
    <location>
        <begin position="1"/>
        <end position="21"/>
    </location>
</feature>
<protein>
    <submittedName>
        <fullName evidence="2">Uncharacterized protein</fullName>
    </submittedName>
</protein>
<dbReference type="RefSeq" id="XP_011130634.1">
    <property type="nucleotide sequence ID" value="XM_011132332.1"/>
</dbReference>
<dbReference type="VEuPathDB" id="CryptoDB:GNI_085480"/>
<gene>
    <name evidence="2" type="ORF">GNI_085480</name>
</gene>